<evidence type="ECO:0000256" key="5">
    <source>
        <dbReference type="ARBA" id="ARBA00022692"/>
    </source>
</evidence>
<dbReference type="PANTHER" id="PTHR43357:SF4">
    <property type="entry name" value="INNER MEMBRANE ABC TRANSPORTER PERMEASE PROTEIN YDCV"/>
    <property type="match status" value="1"/>
</dbReference>
<feature type="transmembrane region" description="Helical" evidence="8">
    <location>
        <begin position="37"/>
        <end position="58"/>
    </location>
</feature>
<evidence type="ECO:0000313" key="11">
    <source>
        <dbReference type="EMBL" id="GCE76608.1"/>
    </source>
</evidence>
<evidence type="ECO:0000256" key="7">
    <source>
        <dbReference type="ARBA" id="ARBA00023136"/>
    </source>
</evidence>
<feature type="domain" description="ABC transmembrane type-1" evidence="10">
    <location>
        <begin position="92"/>
        <end position="287"/>
    </location>
</feature>
<gene>
    <name evidence="11" type="ORF">CBZ_16640</name>
</gene>
<evidence type="ECO:0000256" key="2">
    <source>
        <dbReference type="ARBA" id="ARBA00022448"/>
    </source>
</evidence>
<dbReference type="RefSeq" id="WP_130781203.1">
    <property type="nucleotide sequence ID" value="NZ_BIMR01000112.1"/>
</dbReference>
<keyword evidence="7 8" id="KW-0472">Membrane</keyword>
<comment type="subcellular location">
    <subcellularLocation>
        <location evidence="1">Cell inner membrane</location>
        <topology evidence="1">Multi-pass membrane protein</topology>
    </subcellularLocation>
    <subcellularLocation>
        <location evidence="8">Cell membrane</location>
        <topology evidence="8">Multi-pass membrane protein</topology>
    </subcellularLocation>
</comment>
<name>A0A402DR80_9CELL</name>
<evidence type="ECO:0000256" key="3">
    <source>
        <dbReference type="ARBA" id="ARBA00022475"/>
    </source>
</evidence>
<keyword evidence="4" id="KW-0997">Cell inner membrane</keyword>
<feature type="transmembrane region" description="Helical" evidence="8">
    <location>
        <begin position="218"/>
        <end position="246"/>
    </location>
</feature>
<reference evidence="11 12" key="1">
    <citation type="submission" date="2019-01" db="EMBL/GenBank/DDBJ databases">
        <title>Draft genome sequence of Cellulomonas takizawaensis strain TKZ-21.</title>
        <authorList>
            <person name="Yamamura H."/>
            <person name="Hayashi T."/>
            <person name="Hamada M."/>
            <person name="Serisawa Y."/>
            <person name="Matsuyama K."/>
            <person name="Nakagawa Y."/>
            <person name="Otoguro M."/>
            <person name="Yanagida F."/>
            <person name="Hayakawa M."/>
        </authorList>
    </citation>
    <scope>NUCLEOTIDE SEQUENCE [LARGE SCALE GENOMIC DNA]</scope>
    <source>
        <strain evidence="11 12">NBRC12680</strain>
    </source>
</reference>
<evidence type="ECO:0000256" key="9">
    <source>
        <dbReference type="SAM" id="MobiDB-lite"/>
    </source>
</evidence>
<keyword evidence="6 8" id="KW-1133">Transmembrane helix</keyword>
<dbReference type="EMBL" id="BIMR01000112">
    <property type="protein sequence ID" value="GCE76608.1"/>
    <property type="molecule type" value="Genomic_DNA"/>
</dbReference>
<dbReference type="GO" id="GO:0005886">
    <property type="term" value="C:plasma membrane"/>
    <property type="evidence" value="ECO:0007669"/>
    <property type="project" value="UniProtKB-SubCell"/>
</dbReference>
<evidence type="ECO:0000256" key="4">
    <source>
        <dbReference type="ARBA" id="ARBA00022519"/>
    </source>
</evidence>
<keyword evidence="5 8" id="KW-0812">Transmembrane</keyword>
<dbReference type="PANTHER" id="PTHR43357">
    <property type="entry name" value="INNER MEMBRANE ABC TRANSPORTER PERMEASE PROTEIN YDCV"/>
    <property type="match status" value="1"/>
</dbReference>
<feature type="transmembrane region" description="Helical" evidence="8">
    <location>
        <begin position="91"/>
        <end position="118"/>
    </location>
</feature>
<feature type="transmembrane region" description="Helical" evidence="8">
    <location>
        <begin position="130"/>
        <end position="152"/>
    </location>
</feature>
<feature type="transmembrane region" description="Helical" evidence="8">
    <location>
        <begin position="388"/>
        <end position="407"/>
    </location>
</feature>
<feature type="transmembrane region" description="Helical" evidence="8">
    <location>
        <begin position="328"/>
        <end position="350"/>
    </location>
</feature>
<dbReference type="OrthoDB" id="9804629at2"/>
<feature type="transmembrane region" description="Helical" evidence="8">
    <location>
        <begin position="464"/>
        <end position="483"/>
    </location>
</feature>
<protein>
    <submittedName>
        <fullName evidence="11">Iron ABC transporter permease</fullName>
    </submittedName>
</protein>
<feature type="transmembrane region" description="Helical" evidence="8">
    <location>
        <begin position="419"/>
        <end position="444"/>
    </location>
</feature>
<dbReference type="SUPFAM" id="SSF161098">
    <property type="entry name" value="MetI-like"/>
    <property type="match status" value="2"/>
</dbReference>
<dbReference type="CDD" id="cd06261">
    <property type="entry name" value="TM_PBP2"/>
    <property type="match status" value="2"/>
</dbReference>
<accession>A0A402DR80</accession>
<keyword evidence="3" id="KW-1003">Cell membrane</keyword>
<evidence type="ECO:0000256" key="8">
    <source>
        <dbReference type="RuleBase" id="RU363032"/>
    </source>
</evidence>
<evidence type="ECO:0000313" key="12">
    <source>
        <dbReference type="Proteomes" id="UP000289954"/>
    </source>
</evidence>
<evidence type="ECO:0000256" key="1">
    <source>
        <dbReference type="ARBA" id="ARBA00004429"/>
    </source>
</evidence>
<comment type="similarity">
    <text evidence="8">Belongs to the binding-protein-dependent transport system permease family.</text>
</comment>
<sequence>MTATLAPPGAPPPTDAPAHGAPGGGARRRGPRASAGVVAFWCAAVAVPLLFLGVFFAWPVVVMVGRGFVVDGALDLSGFVDVFSRPRTWRIVGLTLAQASIATVVSVGLGVPGAYVLYRRTFRGRTAVRALVTVPFVLPTVVVGVAFRSLLVDGGPLGFLRLDGTFAAIVAALVFFNYAVVVRAVGGLWERLDPRAEQAARALGASPWRALRTVTLPALAPAIASAASLVFLFCATAFGTVLVLGGMRFGTIETEIWVQTTQFLDLRAAAVLSVVQLVVVAGALLVAGRARARRERALTLSEPVTAVRPLTLRRPAGVPRGDGHGLDLAAAALTAVVVALLALPLVNLVVRSLRTDDGWGLDHYAALATPADTLGVSALDATVTSLRVALDATVLALVVGGLVALVVSRRPRRTVGRHAVAGLDALFMLPLGVSAVTVGFGFLLSMHRPFGLDLDLRTSAVLVPVAQAVVAVPLVVRTVLPVLRALDPRLREAAATLGSGPGRVLATVDLPVAARSLGLAVGFAFAASLGEFGATSFLARPDRPTLPVVIFRLIGRPGEHHYEMALAASVVLAVLTAGVVAACERLRASSPGGDW</sequence>
<feature type="transmembrane region" description="Helical" evidence="8">
    <location>
        <begin position="517"/>
        <end position="539"/>
    </location>
</feature>
<dbReference type="AlphaFoldDB" id="A0A402DR80"/>
<dbReference type="Gene3D" id="1.10.3720.10">
    <property type="entry name" value="MetI-like"/>
    <property type="match status" value="2"/>
</dbReference>
<feature type="region of interest" description="Disordered" evidence="9">
    <location>
        <begin position="1"/>
        <end position="28"/>
    </location>
</feature>
<dbReference type="GO" id="GO:0055085">
    <property type="term" value="P:transmembrane transport"/>
    <property type="evidence" value="ECO:0007669"/>
    <property type="project" value="InterPro"/>
</dbReference>
<evidence type="ECO:0000256" key="6">
    <source>
        <dbReference type="ARBA" id="ARBA00022989"/>
    </source>
</evidence>
<feature type="domain" description="ABC transmembrane type-1" evidence="10">
    <location>
        <begin position="382"/>
        <end position="583"/>
    </location>
</feature>
<proteinExistence type="inferred from homology"/>
<feature type="transmembrane region" description="Helical" evidence="8">
    <location>
        <begin position="266"/>
        <end position="287"/>
    </location>
</feature>
<feature type="transmembrane region" description="Helical" evidence="8">
    <location>
        <begin position="164"/>
        <end position="185"/>
    </location>
</feature>
<organism evidence="11 12">
    <name type="scientific">Cellulomonas biazotea</name>
    <dbReference type="NCBI Taxonomy" id="1709"/>
    <lineage>
        <taxon>Bacteria</taxon>
        <taxon>Bacillati</taxon>
        <taxon>Actinomycetota</taxon>
        <taxon>Actinomycetes</taxon>
        <taxon>Micrococcales</taxon>
        <taxon>Cellulomonadaceae</taxon>
        <taxon>Cellulomonas</taxon>
    </lineage>
</organism>
<feature type="transmembrane region" description="Helical" evidence="8">
    <location>
        <begin position="564"/>
        <end position="583"/>
    </location>
</feature>
<dbReference type="Proteomes" id="UP000289954">
    <property type="component" value="Unassembled WGS sequence"/>
</dbReference>
<dbReference type="Pfam" id="PF00528">
    <property type="entry name" value="BPD_transp_1"/>
    <property type="match status" value="1"/>
</dbReference>
<evidence type="ECO:0000259" key="10">
    <source>
        <dbReference type="PROSITE" id="PS50928"/>
    </source>
</evidence>
<dbReference type="PROSITE" id="PS50928">
    <property type="entry name" value="ABC_TM1"/>
    <property type="match status" value="2"/>
</dbReference>
<keyword evidence="2 8" id="KW-0813">Transport</keyword>
<comment type="caution">
    <text evidence="11">The sequence shown here is derived from an EMBL/GenBank/DDBJ whole genome shotgun (WGS) entry which is preliminary data.</text>
</comment>
<keyword evidence="12" id="KW-1185">Reference proteome</keyword>
<dbReference type="InterPro" id="IPR035906">
    <property type="entry name" value="MetI-like_sf"/>
</dbReference>
<dbReference type="InterPro" id="IPR000515">
    <property type="entry name" value="MetI-like"/>
</dbReference>